<keyword evidence="6" id="KW-0539">Nucleus</keyword>
<feature type="non-terminal residue" evidence="9">
    <location>
        <position position="54"/>
    </location>
</feature>
<dbReference type="InterPro" id="IPR013087">
    <property type="entry name" value="Znf_C2H2_type"/>
</dbReference>
<dbReference type="Pfam" id="PF00096">
    <property type="entry name" value="zf-C2H2"/>
    <property type="match status" value="2"/>
</dbReference>
<dbReference type="GO" id="GO:0008270">
    <property type="term" value="F:zinc ion binding"/>
    <property type="evidence" value="ECO:0007669"/>
    <property type="project" value="UniProtKB-KW"/>
</dbReference>
<dbReference type="OrthoDB" id="654211at2759"/>
<organism evidence="9 10">
    <name type="scientific">Tricholaema leucomelas</name>
    <name type="common">pied barbet</name>
    <dbReference type="NCBI Taxonomy" id="240729"/>
    <lineage>
        <taxon>Eukaryota</taxon>
        <taxon>Metazoa</taxon>
        <taxon>Chordata</taxon>
        <taxon>Craniata</taxon>
        <taxon>Vertebrata</taxon>
        <taxon>Euteleostomi</taxon>
        <taxon>Archelosauria</taxon>
        <taxon>Archosauria</taxon>
        <taxon>Dinosauria</taxon>
        <taxon>Saurischia</taxon>
        <taxon>Theropoda</taxon>
        <taxon>Coelurosauria</taxon>
        <taxon>Aves</taxon>
        <taxon>Neognathae</taxon>
        <taxon>Neoaves</taxon>
        <taxon>Telluraves</taxon>
        <taxon>Coraciimorphae</taxon>
        <taxon>Piciformes</taxon>
        <taxon>Lybiidae</taxon>
        <taxon>Tricholaema lacrymosa</taxon>
    </lineage>
</organism>
<dbReference type="GO" id="GO:0000978">
    <property type="term" value="F:RNA polymerase II cis-regulatory region sequence-specific DNA binding"/>
    <property type="evidence" value="ECO:0007669"/>
    <property type="project" value="TreeGrafter"/>
</dbReference>
<evidence type="ECO:0000256" key="4">
    <source>
        <dbReference type="ARBA" id="ARBA00022771"/>
    </source>
</evidence>
<evidence type="ECO:0000256" key="5">
    <source>
        <dbReference type="ARBA" id="ARBA00022833"/>
    </source>
</evidence>
<dbReference type="PROSITE" id="PS00028">
    <property type="entry name" value="ZINC_FINGER_C2H2_1"/>
    <property type="match status" value="2"/>
</dbReference>
<dbReference type="SUPFAM" id="SSF57667">
    <property type="entry name" value="beta-beta-alpha zinc fingers"/>
    <property type="match status" value="1"/>
</dbReference>
<evidence type="ECO:0000313" key="9">
    <source>
        <dbReference type="EMBL" id="NXX42329.1"/>
    </source>
</evidence>
<dbReference type="GO" id="GO:0000981">
    <property type="term" value="F:DNA-binding transcription factor activity, RNA polymerase II-specific"/>
    <property type="evidence" value="ECO:0007669"/>
    <property type="project" value="TreeGrafter"/>
</dbReference>
<sequence length="54" mass="6225">CRDCSKSFKSSLGLTLHRRTHSREHLYPCAECGKSFTTSSYFIQHRLIHSGEKP</sequence>
<evidence type="ECO:0000259" key="8">
    <source>
        <dbReference type="PROSITE" id="PS50157"/>
    </source>
</evidence>
<keyword evidence="10" id="KW-1185">Reference proteome</keyword>
<evidence type="ECO:0000256" key="7">
    <source>
        <dbReference type="PROSITE-ProRule" id="PRU00042"/>
    </source>
</evidence>
<proteinExistence type="predicted"/>
<name>A0A852J1W0_9PICI</name>
<keyword evidence="3" id="KW-0677">Repeat</keyword>
<keyword evidence="2" id="KW-0479">Metal-binding</keyword>
<dbReference type="FunFam" id="3.30.160.60:FF:000478">
    <property type="entry name" value="Zinc finger protein 133"/>
    <property type="match status" value="1"/>
</dbReference>
<evidence type="ECO:0000313" key="10">
    <source>
        <dbReference type="Proteomes" id="UP000627253"/>
    </source>
</evidence>
<comment type="caution">
    <text evidence="9">The sequence shown here is derived from an EMBL/GenBank/DDBJ whole genome shotgun (WGS) entry which is preliminary data.</text>
</comment>
<keyword evidence="5" id="KW-0862">Zinc</keyword>
<dbReference type="Gene3D" id="3.30.160.60">
    <property type="entry name" value="Classic Zinc Finger"/>
    <property type="match status" value="2"/>
</dbReference>
<reference evidence="9" key="1">
    <citation type="submission" date="2020-02" db="EMBL/GenBank/DDBJ databases">
        <title>Bird 10,000 Genomes (B10K) Project - Family phase.</title>
        <authorList>
            <person name="Zhang G."/>
        </authorList>
    </citation>
    <scope>NUCLEOTIDE SEQUENCE</scope>
    <source>
        <strain evidence="9">B10K-DU-002-37</strain>
        <tissue evidence="9">Muscle</tissue>
    </source>
</reference>
<evidence type="ECO:0000256" key="2">
    <source>
        <dbReference type="ARBA" id="ARBA00022723"/>
    </source>
</evidence>
<feature type="domain" description="C2H2-type" evidence="8">
    <location>
        <begin position="27"/>
        <end position="54"/>
    </location>
</feature>
<evidence type="ECO:0000256" key="3">
    <source>
        <dbReference type="ARBA" id="ARBA00022737"/>
    </source>
</evidence>
<dbReference type="GO" id="GO:0005634">
    <property type="term" value="C:nucleus"/>
    <property type="evidence" value="ECO:0007669"/>
    <property type="project" value="UniProtKB-SubCell"/>
</dbReference>
<dbReference type="PANTHER" id="PTHR23226:SF416">
    <property type="entry name" value="FI01424P"/>
    <property type="match status" value="1"/>
</dbReference>
<feature type="domain" description="C2H2-type" evidence="8">
    <location>
        <begin position="1"/>
        <end position="26"/>
    </location>
</feature>
<dbReference type="PANTHER" id="PTHR23226">
    <property type="entry name" value="ZINC FINGER AND SCAN DOMAIN-CONTAINING"/>
    <property type="match status" value="1"/>
</dbReference>
<accession>A0A852J1W0</accession>
<keyword evidence="4 7" id="KW-0863">Zinc-finger</keyword>
<gene>
    <name evidence="9" type="primary">Znf74</name>
    <name evidence="9" type="ORF">TRILEU_R03215</name>
</gene>
<dbReference type="SMART" id="SM00355">
    <property type="entry name" value="ZnF_C2H2"/>
    <property type="match status" value="2"/>
</dbReference>
<protein>
    <submittedName>
        <fullName evidence="9">ZNF74 protein</fullName>
    </submittedName>
</protein>
<dbReference type="InterPro" id="IPR036236">
    <property type="entry name" value="Znf_C2H2_sf"/>
</dbReference>
<dbReference type="EMBL" id="WAAF01006972">
    <property type="protein sequence ID" value="NXX42329.1"/>
    <property type="molecule type" value="Genomic_DNA"/>
</dbReference>
<feature type="non-terminal residue" evidence="9">
    <location>
        <position position="1"/>
    </location>
</feature>
<evidence type="ECO:0000256" key="6">
    <source>
        <dbReference type="ARBA" id="ARBA00023242"/>
    </source>
</evidence>
<evidence type="ECO:0000256" key="1">
    <source>
        <dbReference type="ARBA" id="ARBA00004123"/>
    </source>
</evidence>
<dbReference type="Proteomes" id="UP000627253">
    <property type="component" value="Unassembled WGS sequence"/>
</dbReference>
<comment type="subcellular location">
    <subcellularLocation>
        <location evidence="1">Nucleus</location>
    </subcellularLocation>
</comment>
<dbReference type="AlphaFoldDB" id="A0A852J1W0"/>
<dbReference type="PROSITE" id="PS50157">
    <property type="entry name" value="ZINC_FINGER_C2H2_2"/>
    <property type="match status" value="2"/>
</dbReference>